<dbReference type="InterPro" id="IPR014001">
    <property type="entry name" value="Helicase_ATP-bd"/>
</dbReference>
<feature type="domain" description="Helicase ATP-binding" evidence="10">
    <location>
        <begin position="232"/>
        <end position="427"/>
    </location>
</feature>
<dbReference type="InterPro" id="IPR006483">
    <property type="entry name" value="CRISPR-assoc_Cas3_HD"/>
</dbReference>
<dbReference type="Pfam" id="PF01966">
    <property type="entry name" value="HD"/>
    <property type="match status" value="1"/>
</dbReference>
<feature type="domain" description="HD Cas3-type" evidence="11">
    <location>
        <begin position="13"/>
        <end position="176"/>
    </location>
</feature>
<keyword evidence="6" id="KW-0347">Helicase</keyword>
<comment type="similarity">
    <text evidence="2">In the central section; belongs to the CRISPR-associated helicase Cas3 family.</text>
</comment>
<dbReference type="PROSITE" id="PS51192">
    <property type="entry name" value="HELICASE_ATP_BIND_1"/>
    <property type="match status" value="1"/>
</dbReference>
<accession>A0ABQ1XIT9</accession>
<evidence type="ECO:0000256" key="1">
    <source>
        <dbReference type="ARBA" id="ARBA00006847"/>
    </source>
</evidence>
<protein>
    <submittedName>
        <fullName evidence="12">CRISPR-associated helicase/endonuclease Cas3</fullName>
    </submittedName>
</protein>
<evidence type="ECO:0000256" key="5">
    <source>
        <dbReference type="ARBA" id="ARBA00022801"/>
    </source>
</evidence>
<evidence type="ECO:0000256" key="2">
    <source>
        <dbReference type="ARBA" id="ARBA00009046"/>
    </source>
</evidence>
<dbReference type="Gene3D" id="1.10.3210.30">
    <property type="match status" value="1"/>
</dbReference>
<keyword evidence="3" id="KW-0479">Metal-binding</keyword>
<evidence type="ECO:0000259" key="11">
    <source>
        <dbReference type="PROSITE" id="PS51643"/>
    </source>
</evidence>
<dbReference type="PANTHER" id="PTHR47962">
    <property type="entry name" value="ATP-DEPENDENT HELICASE LHR-RELATED-RELATED"/>
    <property type="match status" value="1"/>
</dbReference>
<dbReference type="EMBL" id="BMFS01000002">
    <property type="protein sequence ID" value="GGG94693.1"/>
    <property type="molecule type" value="Genomic_DNA"/>
</dbReference>
<keyword evidence="8" id="KW-0051">Antiviral defense</keyword>
<dbReference type="SUPFAM" id="SSF52540">
    <property type="entry name" value="P-loop containing nucleoside triphosphate hydrolases"/>
    <property type="match status" value="1"/>
</dbReference>
<dbReference type="InterPro" id="IPR054712">
    <property type="entry name" value="Cas3-like_dom"/>
</dbReference>
<evidence type="ECO:0000256" key="4">
    <source>
        <dbReference type="ARBA" id="ARBA00022741"/>
    </source>
</evidence>
<dbReference type="InterPro" id="IPR052511">
    <property type="entry name" value="ATP-dep_Helicase"/>
</dbReference>
<dbReference type="PANTHER" id="PTHR47962:SF5">
    <property type="entry name" value="ATP-DEPENDENT HELICASE LHR-RELATED"/>
    <property type="match status" value="1"/>
</dbReference>
<dbReference type="NCBIfam" id="TIGR01596">
    <property type="entry name" value="cas3_HD"/>
    <property type="match status" value="1"/>
</dbReference>
<dbReference type="CDD" id="cd09641">
    <property type="entry name" value="Cas3''_I"/>
    <property type="match status" value="1"/>
</dbReference>
<name>A0ABQ1XIT9_9PROT</name>
<keyword evidence="13" id="KW-1185">Reference proteome</keyword>
<evidence type="ECO:0000256" key="7">
    <source>
        <dbReference type="ARBA" id="ARBA00022840"/>
    </source>
</evidence>
<keyword evidence="7" id="KW-0067">ATP-binding</keyword>
<keyword evidence="4" id="KW-0547">Nucleotide-binding</keyword>
<dbReference type="InterPro" id="IPR006674">
    <property type="entry name" value="HD_domain"/>
</dbReference>
<keyword evidence="5" id="KW-0378">Hydrolase</keyword>
<evidence type="ECO:0000259" key="10">
    <source>
        <dbReference type="PROSITE" id="PS51192"/>
    </source>
</evidence>
<evidence type="ECO:0000256" key="9">
    <source>
        <dbReference type="SAM" id="MobiDB-lite"/>
    </source>
</evidence>
<gene>
    <name evidence="12" type="ORF">GCM10007420_07840</name>
</gene>
<organism evidence="12 13">
    <name type="scientific">Glycocaulis albus</name>
    <dbReference type="NCBI Taxonomy" id="1382801"/>
    <lineage>
        <taxon>Bacteria</taxon>
        <taxon>Pseudomonadati</taxon>
        <taxon>Pseudomonadota</taxon>
        <taxon>Alphaproteobacteria</taxon>
        <taxon>Maricaulales</taxon>
        <taxon>Maricaulaceae</taxon>
        <taxon>Glycocaulis</taxon>
    </lineage>
</organism>
<dbReference type="InterPro" id="IPR038257">
    <property type="entry name" value="CRISPR-assoc_Cas3_HD_sf"/>
</dbReference>
<dbReference type="Pfam" id="PF00270">
    <property type="entry name" value="DEAD"/>
    <property type="match status" value="1"/>
</dbReference>
<evidence type="ECO:0000256" key="3">
    <source>
        <dbReference type="ARBA" id="ARBA00022723"/>
    </source>
</evidence>
<evidence type="ECO:0000313" key="13">
    <source>
        <dbReference type="Proteomes" id="UP000648722"/>
    </source>
</evidence>
<comment type="caution">
    <text evidence="12">The sequence shown here is derived from an EMBL/GenBank/DDBJ whole genome shotgun (WGS) entry which is preliminary data.</text>
</comment>
<comment type="similarity">
    <text evidence="1">In the N-terminal section; belongs to the CRISPR-associated nuclease Cas3-HD family.</text>
</comment>
<dbReference type="Pfam" id="PF22590">
    <property type="entry name" value="Cas3-like_C_2"/>
    <property type="match status" value="1"/>
</dbReference>
<evidence type="ECO:0000256" key="6">
    <source>
        <dbReference type="ARBA" id="ARBA00022806"/>
    </source>
</evidence>
<dbReference type="Proteomes" id="UP000648722">
    <property type="component" value="Unassembled WGS sequence"/>
</dbReference>
<feature type="region of interest" description="Disordered" evidence="9">
    <location>
        <begin position="414"/>
        <end position="436"/>
    </location>
</feature>
<dbReference type="CDD" id="cd17930">
    <property type="entry name" value="DEXHc_cas3"/>
    <property type="match status" value="1"/>
</dbReference>
<dbReference type="InterPro" id="IPR011545">
    <property type="entry name" value="DEAD/DEAH_box_helicase_dom"/>
</dbReference>
<proteinExistence type="inferred from homology"/>
<sequence>MEMVFAHSVQGQDREKWELLADHLQAVGSTAAQFASSFGAEAAAQCMGLFHDIGKCSDAYQAYIRQPQGDALRGPDHSTAGAREAVEAFGPLWGRLLAYGIAGHHSGLMDSGKLDERLAKALEDYVGWQAHTGIRPYKADLVSMGVGQGANTIDKSFSVAFLARMLFSCLVDADFLETERFYAASRGEAAPPRGGVFGQPHLDRIRAHLAAKRNASTDLNRLRGEILDHATSKAALEPGLFTLTVPTGGGKTLTSLSFAAEHAIHHELRRIIYVIPFTSIIEQTAQVFRDDVRLGDDVLEHHSNFDWDRYAPGSGTDEETEGADGGAKLRRDAENWNAPLIVTTSVQFFESLFAARTSRARKLHNIAGSVIILDEVQSLPVHLLRPCLAAIDELAKNYGASVVLCTATQPALRTQDGALPPKTENGPPEGLDIPEERELAPDPKKLYDRLKRVAVDWSREPVGDEAIAARFAKSPQMLCIVNSRAHARELFEMLRDQGQAGAVHLSTLMCARHRRKVLDQLRKDLKEGQPVRLVSTSLIEAGVDIDFPEVWRAATGLASIAQAAGRCNREAEAEGLGRTVVFEPTGHKVPPMIEAFYTAARPVLRDHQEDVLELDAINEFYKQLYWNQGFKALDRARLPDGERLAIIPAIRAGTPKCNFPFASVAQAFRMIDDTMVPVIIPYDGRAEDAIRSLRHAPVPPAGVQRVLQQYVALVPRNARASLLSAGAAEMIRPDDYGDRFVVLSQTRSGDRPELYDEDLGLRLDADPTARSSESNILS</sequence>
<evidence type="ECO:0000313" key="12">
    <source>
        <dbReference type="EMBL" id="GGG94693.1"/>
    </source>
</evidence>
<evidence type="ECO:0000256" key="8">
    <source>
        <dbReference type="ARBA" id="ARBA00023118"/>
    </source>
</evidence>
<dbReference type="PROSITE" id="PS51643">
    <property type="entry name" value="HD_CAS3"/>
    <property type="match status" value="1"/>
</dbReference>
<dbReference type="Gene3D" id="3.40.50.300">
    <property type="entry name" value="P-loop containing nucleotide triphosphate hydrolases"/>
    <property type="match status" value="2"/>
</dbReference>
<dbReference type="SUPFAM" id="SSF109604">
    <property type="entry name" value="HD-domain/PDEase-like"/>
    <property type="match status" value="1"/>
</dbReference>
<dbReference type="InterPro" id="IPR027417">
    <property type="entry name" value="P-loop_NTPase"/>
</dbReference>
<reference evidence="13" key="1">
    <citation type="journal article" date="2019" name="Int. J. Syst. Evol. Microbiol.">
        <title>The Global Catalogue of Microorganisms (GCM) 10K type strain sequencing project: providing services to taxonomists for standard genome sequencing and annotation.</title>
        <authorList>
            <consortium name="The Broad Institute Genomics Platform"/>
            <consortium name="The Broad Institute Genome Sequencing Center for Infectious Disease"/>
            <person name="Wu L."/>
            <person name="Ma J."/>
        </authorList>
    </citation>
    <scope>NUCLEOTIDE SEQUENCE [LARGE SCALE GENOMIC DNA]</scope>
    <source>
        <strain evidence="13">CGMCC 1.12766</strain>
    </source>
</reference>